<feature type="domain" description="FAD-binding" evidence="4">
    <location>
        <begin position="342"/>
        <end position="420"/>
    </location>
</feature>
<evidence type="ECO:0000313" key="5">
    <source>
        <dbReference type="EMBL" id="RQH55431.1"/>
    </source>
</evidence>
<dbReference type="Pfam" id="PF01494">
    <property type="entry name" value="FAD_binding_3"/>
    <property type="match status" value="2"/>
</dbReference>
<sequence length="484" mass="54297">MKSENSSPKIDYDVAIVGAGPVGLATALGLRQRGIENIIVLDQTRAFRKVGQRVDLLPNGLKAVKYIDRQAYENIKETGQTFNNPPEPNPESESKKNQPSPEWTTRNVNGEKIRSFVLKYDEWFDKYGEGRVSISWYNLQTQLRMRLPSDRLKINHRCVNVVAEPELKCVRADFISNQGVEANPYSHWENKQQDDQTSTLSSSPLPQSEIISIRAKLLIAADGINSTVRQVIYKDTPYSAYRKPEYSGIAAISSGGANEIPETLSQEIQEQFLQNSRIVTIMNDQISKDSIINETTEMILFSRQPGQFGYLIHAALPLELLAGKSGKELINIALKELKKANFPEMIQQLVALSSPEQILSRPYYLHRATVSGSEQPKWNIGRVVLAGDAAHGMPPFMAQGANQGLEDAAVMATLVAEIGKQNQWDDIAAIEAAFSKYERLRRPLMELVQQATLTRLPLTSEEYGQEYAQQIYARNIDEIMQTLL</sequence>
<dbReference type="RefSeq" id="WP_124143581.1">
    <property type="nucleotide sequence ID" value="NZ_CAWOKI010000354.1"/>
</dbReference>
<dbReference type="Proteomes" id="UP000269154">
    <property type="component" value="Unassembled WGS sequence"/>
</dbReference>
<dbReference type="EMBL" id="RCBY01000007">
    <property type="protein sequence ID" value="RQH55431.1"/>
    <property type="molecule type" value="Genomic_DNA"/>
</dbReference>
<keyword evidence="2 5" id="KW-0503">Monooxygenase</keyword>
<dbReference type="SUPFAM" id="SSF51905">
    <property type="entry name" value="FAD/NAD(P)-binding domain"/>
    <property type="match status" value="1"/>
</dbReference>
<feature type="compositionally biased region" description="Low complexity" evidence="3">
    <location>
        <begin position="195"/>
        <end position="204"/>
    </location>
</feature>
<evidence type="ECO:0000259" key="4">
    <source>
        <dbReference type="Pfam" id="PF01494"/>
    </source>
</evidence>
<feature type="region of interest" description="Disordered" evidence="3">
    <location>
        <begin position="77"/>
        <end position="106"/>
    </location>
</feature>
<dbReference type="Gene3D" id="3.50.50.60">
    <property type="entry name" value="FAD/NAD(P)-binding domain"/>
    <property type="match status" value="2"/>
</dbReference>
<dbReference type="PANTHER" id="PTHR13789">
    <property type="entry name" value="MONOOXYGENASE"/>
    <property type="match status" value="1"/>
</dbReference>
<name>A0A3N6PHZ8_9CYAN</name>
<dbReference type="GO" id="GO:0071949">
    <property type="term" value="F:FAD binding"/>
    <property type="evidence" value="ECO:0007669"/>
    <property type="project" value="InterPro"/>
</dbReference>
<dbReference type="GO" id="GO:0004497">
    <property type="term" value="F:monooxygenase activity"/>
    <property type="evidence" value="ECO:0007669"/>
    <property type="project" value="UniProtKB-KW"/>
</dbReference>
<feature type="domain" description="FAD-binding" evidence="4">
    <location>
        <begin position="11"/>
        <end position="41"/>
    </location>
</feature>
<evidence type="ECO:0000256" key="3">
    <source>
        <dbReference type="SAM" id="MobiDB-lite"/>
    </source>
</evidence>
<gene>
    <name evidence="5" type="ORF">D5R40_02495</name>
</gene>
<protein>
    <submittedName>
        <fullName evidence="5">FAD-dependent monooxygenase</fullName>
    </submittedName>
</protein>
<dbReference type="PANTHER" id="PTHR13789:SF309">
    <property type="entry name" value="PUTATIVE (AFU_ORTHOLOGUE AFUA_6G14510)-RELATED"/>
    <property type="match status" value="1"/>
</dbReference>
<dbReference type="InterPro" id="IPR050493">
    <property type="entry name" value="FAD-dep_Monooxygenase_BioMet"/>
</dbReference>
<dbReference type="InterPro" id="IPR036188">
    <property type="entry name" value="FAD/NAD-bd_sf"/>
</dbReference>
<keyword evidence="6" id="KW-1185">Reference proteome</keyword>
<dbReference type="OrthoDB" id="9766816at2"/>
<accession>A0A3N6PHZ8</accession>
<evidence type="ECO:0000256" key="2">
    <source>
        <dbReference type="ARBA" id="ARBA00023033"/>
    </source>
</evidence>
<reference evidence="5 6" key="1">
    <citation type="journal article" date="2018" name="ACS Chem. Biol.">
        <title>Ketoreductase domain dysfunction expands chemodiversity: malyngamide biosynthesis in the cyanobacterium Okeania hirsuta.</title>
        <authorList>
            <person name="Moss N.A."/>
            <person name="Leao T."/>
            <person name="Rankin M."/>
            <person name="McCullough T.M."/>
            <person name="Qu P."/>
            <person name="Korobeynikov A."/>
            <person name="Smith J.L."/>
            <person name="Gerwick L."/>
            <person name="Gerwick W.H."/>
        </authorList>
    </citation>
    <scope>NUCLEOTIDE SEQUENCE [LARGE SCALE GENOMIC DNA]</scope>
    <source>
        <strain evidence="5 6">PAB10Feb10-1</strain>
    </source>
</reference>
<evidence type="ECO:0000256" key="1">
    <source>
        <dbReference type="ARBA" id="ARBA00023002"/>
    </source>
</evidence>
<keyword evidence="1" id="KW-0560">Oxidoreductase</keyword>
<organism evidence="5 6">
    <name type="scientific">Okeania hirsuta</name>
    <dbReference type="NCBI Taxonomy" id="1458930"/>
    <lineage>
        <taxon>Bacteria</taxon>
        <taxon>Bacillati</taxon>
        <taxon>Cyanobacteriota</taxon>
        <taxon>Cyanophyceae</taxon>
        <taxon>Oscillatoriophycideae</taxon>
        <taxon>Oscillatoriales</taxon>
        <taxon>Microcoleaceae</taxon>
        <taxon>Okeania</taxon>
    </lineage>
</organism>
<dbReference type="AlphaFoldDB" id="A0A3N6PHZ8"/>
<proteinExistence type="predicted"/>
<dbReference type="InterPro" id="IPR002938">
    <property type="entry name" value="FAD-bd"/>
</dbReference>
<comment type="caution">
    <text evidence="5">The sequence shown here is derived from an EMBL/GenBank/DDBJ whole genome shotgun (WGS) entry which is preliminary data.</text>
</comment>
<evidence type="ECO:0000313" key="6">
    <source>
        <dbReference type="Proteomes" id="UP000269154"/>
    </source>
</evidence>
<dbReference type="PRINTS" id="PR00420">
    <property type="entry name" value="RNGMNOXGNASE"/>
</dbReference>
<feature type="region of interest" description="Disordered" evidence="3">
    <location>
        <begin position="185"/>
        <end position="204"/>
    </location>
</feature>